<dbReference type="Pfam" id="PF08244">
    <property type="entry name" value="Glyco_hydro_32C"/>
    <property type="match status" value="1"/>
</dbReference>
<dbReference type="InterPro" id="IPR001362">
    <property type="entry name" value="Glyco_hydro_32"/>
</dbReference>
<dbReference type="CDD" id="cd18622">
    <property type="entry name" value="GH32_Inu-like"/>
    <property type="match status" value="1"/>
</dbReference>
<reference evidence="7 8" key="1">
    <citation type="submission" date="2020-08" db="EMBL/GenBank/DDBJ databases">
        <title>Genomic Encyclopedia of Type Strains, Phase IV (KMG-IV): sequencing the most valuable type-strain genomes for metagenomic binning, comparative biology and taxonomic classification.</title>
        <authorList>
            <person name="Goeker M."/>
        </authorList>
    </citation>
    <scope>NUCLEOTIDE SEQUENCE [LARGE SCALE GENOMIC DNA]</scope>
    <source>
        <strain evidence="7 8">DSM 24696</strain>
    </source>
</reference>
<evidence type="ECO:0000256" key="4">
    <source>
        <dbReference type="RuleBase" id="RU362110"/>
    </source>
</evidence>
<keyword evidence="3 4" id="KW-0326">Glycosidase</keyword>
<dbReference type="AlphaFoldDB" id="A0A840QUK0"/>
<dbReference type="InterPro" id="IPR013320">
    <property type="entry name" value="ConA-like_dom_sf"/>
</dbReference>
<dbReference type="InterPro" id="IPR023296">
    <property type="entry name" value="Glyco_hydro_beta-prop_sf"/>
</dbReference>
<dbReference type="Proteomes" id="UP000551878">
    <property type="component" value="Unassembled WGS sequence"/>
</dbReference>
<dbReference type="SUPFAM" id="SSF75005">
    <property type="entry name" value="Arabinanase/levansucrase/invertase"/>
    <property type="match status" value="1"/>
</dbReference>
<gene>
    <name evidence="7" type="ORF">HNQ41_003246</name>
</gene>
<dbReference type="FunFam" id="2.115.10.20:FF:000002">
    <property type="entry name" value="Invertase 2"/>
    <property type="match status" value="1"/>
</dbReference>
<dbReference type="PROSITE" id="PS00609">
    <property type="entry name" value="GLYCOSYL_HYDROL_F32"/>
    <property type="match status" value="1"/>
</dbReference>
<feature type="domain" description="Glycosyl hydrolase family 32 N-terminal" evidence="5">
    <location>
        <begin position="23"/>
        <end position="321"/>
    </location>
</feature>
<dbReference type="SUPFAM" id="SSF49899">
    <property type="entry name" value="Concanavalin A-like lectins/glucanases"/>
    <property type="match status" value="1"/>
</dbReference>
<organism evidence="7 8">
    <name type="scientific">Texcoconibacillus texcoconensis</name>
    <dbReference type="NCBI Taxonomy" id="1095777"/>
    <lineage>
        <taxon>Bacteria</taxon>
        <taxon>Bacillati</taxon>
        <taxon>Bacillota</taxon>
        <taxon>Bacilli</taxon>
        <taxon>Bacillales</taxon>
        <taxon>Bacillaceae</taxon>
        <taxon>Texcoconibacillus</taxon>
    </lineage>
</organism>
<sequence>MSSNPLKEKEDMKFHELYRPQVHFTPEEMWMNDPNGLVYYRGEYHLFYQYHPFSKQWGPMHWGHAVSTDLLHWTHLPIALYPDELGMIFSGSCVVDYGDTSGFFDGEDGLVAIFTHADQEHQQQSIAYSRDAGRTWEKYEANPVIKNPGVEDFRDPKVLWYEPEQKWVMVLAAGQEVYFYESKNLKDWTYTSSFGDGYGAHGGVWECPDLIELPVDGGPKKKWILQVDIGEGAVAGGSGGQYFIGEFEGKSFVSDHQDVRWLDYGKDFYATQSFANVEGGRCIWLAWMSNWLYANEVPTSPWRSAMSIPREVMLKTDHQGNVILCQEPIRELDCLKASSDASRSFPLFNQEIRSLPQPQGPFEWQLSLDITEANVFKATVFESTEEGVSIVYNKGTGKLYVDRSRRGVRSFSEDFAECYEAPVSCPNEELNLRIIVDTSSIEVFANDGEVVLTNLFFPSPDIKEFRMSLECKEGQQLNVAKQQIQPLKSVWI</sequence>
<dbReference type="Pfam" id="PF00251">
    <property type="entry name" value="Glyco_hydro_32N"/>
    <property type="match status" value="1"/>
</dbReference>
<name>A0A840QUK0_9BACI</name>
<dbReference type="GO" id="GO:0051669">
    <property type="term" value="F:fructan beta-fructosidase activity"/>
    <property type="evidence" value="ECO:0007669"/>
    <property type="project" value="UniProtKB-EC"/>
</dbReference>
<proteinExistence type="inferred from homology"/>
<keyword evidence="8" id="KW-1185">Reference proteome</keyword>
<dbReference type="GO" id="GO:0005987">
    <property type="term" value="P:sucrose catabolic process"/>
    <property type="evidence" value="ECO:0007669"/>
    <property type="project" value="TreeGrafter"/>
</dbReference>
<protein>
    <submittedName>
        <fullName evidence="7">Fructan beta-fructosidase</fullName>
        <ecNumber evidence="7">3.2.1.80</ecNumber>
    </submittedName>
</protein>
<dbReference type="InterPro" id="IPR013148">
    <property type="entry name" value="Glyco_hydro_32_N"/>
</dbReference>
<evidence type="ECO:0000256" key="2">
    <source>
        <dbReference type="ARBA" id="ARBA00022801"/>
    </source>
</evidence>
<dbReference type="GO" id="GO:0005737">
    <property type="term" value="C:cytoplasm"/>
    <property type="evidence" value="ECO:0007669"/>
    <property type="project" value="TreeGrafter"/>
</dbReference>
<accession>A0A840QUK0</accession>
<dbReference type="Gene3D" id="2.115.10.20">
    <property type="entry name" value="Glycosyl hydrolase domain, family 43"/>
    <property type="match status" value="1"/>
</dbReference>
<evidence type="ECO:0000313" key="8">
    <source>
        <dbReference type="Proteomes" id="UP000551878"/>
    </source>
</evidence>
<dbReference type="PANTHER" id="PTHR42800">
    <property type="entry name" value="EXOINULINASE INUD (AFU_ORTHOLOGUE AFUA_5G00480)"/>
    <property type="match status" value="1"/>
</dbReference>
<dbReference type="InterPro" id="IPR018053">
    <property type="entry name" value="Glyco_hydro_32_AS"/>
</dbReference>
<comment type="caution">
    <text evidence="7">The sequence shown here is derived from an EMBL/GenBank/DDBJ whole genome shotgun (WGS) entry which is preliminary data.</text>
</comment>
<dbReference type="InterPro" id="IPR013189">
    <property type="entry name" value="Glyco_hydro_32_C"/>
</dbReference>
<feature type="domain" description="Glycosyl hydrolase family 32 C-terminal" evidence="6">
    <location>
        <begin position="360"/>
        <end position="467"/>
    </location>
</feature>
<evidence type="ECO:0000256" key="1">
    <source>
        <dbReference type="ARBA" id="ARBA00009902"/>
    </source>
</evidence>
<dbReference type="EC" id="3.2.1.80" evidence="7"/>
<evidence type="ECO:0000313" key="7">
    <source>
        <dbReference type="EMBL" id="MBB5175020.1"/>
    </source>
</evidence>
<dbReference type="Gene3D" id="2.60.120.560">
    <property type="entry name" value="Exo-inulinase, domain 1"/>
    <property type="match status" value="1"/>
</dbReference>
<dbReference type="RefSeq" id="WP_184665424.1">
    <property type="nucleotide sequence ID" value="NZ_JACHHB010000020.1"/>
</dbReference>
<evidence type="ECO:0000259" key="5">
    <source>
        <dbReference type="Pfam" id="PF00251"/>
    </source>
</evidence>
<evidence type="ECO:0000259" key="6">
    <source>
        <dbReference type="Pfam" id="PF08244"/>
    </source>
</evidence>
<dbReference type="SMART" id="SM00640">
    <property type="entry name" value="Glyco_32"/>
    <property type="match status" value="1"/>
</dbReference>
<evidence type="ECO:0000256" key="3">
    <source>
        <dbReference type="ARBA" id="ARBA00023295"/>
    </source>
</evidence>
<dbReference type="PANTHER" id="PTHR42800:SF1">
    <property type="entry name" value="EXOINULINASE INUD (AFU_ORTHOLOGUE AFUA_5G00480)"/>
    <property type="match status" value="1"/>
</dbReference>
<keyword evidence="2 4" id="KW-0378">Hydrolase</keyword>
<dbReference type="EMBL" id="JACHHB010000020">
    <property type="protein sequence ID" value="MBB5175020.1"/>
    <property type="molecule type" value="Genomic_DNA"/>
</dbReference>
<comment type="similarity">
    <text evidence="1 4">Belongs to the glycosyl hydrolase 32 family.</text>
</comment>
<dbReference type="GO" id="GO:0004575">
    <property type="term" value="F:sucrose alpha-glucosidase activity"/>
    <property type="evidence" value="ECO:0007669"/>
    <property type="project" value="TreeGrafter"/>
</dbReference>